<organism evidence="2 3">
    <name type="scientific">Lophiostoma macrostomum CBS 122681</name>
    <dbReference type="NCBI Taxonomy" id="1314788"/>
    <lineage>
        <taxon>Eukaryota</taxon>
        <taxon>Fungi</taxon>
        <taxon>Dikarya</taxon>
        <taxon>Ascomycota</taxon>
        <taxon>Pezizomycotina</taxon>
        <taxon>Dothideomycetes</taxon>
        <taxon>Pleosporomycetidae</taxon>
        <taxon>Pleosporales</taxon>
        <taxon>Lophiostomataceae</taxon>
        <taxon>Lophiostoma</taxon>
    </lineage>
</organism>
<dbReference type="AlphaFoldDB" id="A0A6A6SRG8"/>
<dbReference type="PANTHER" id="PTHR40469">
    <property type="entry name" value="SECRETED GLYCOSYL HYDROLASE"/>
    <property type="match status" value="1"/>
</dbReference>
<protein>
    <recommendedName>
        <fullName evidence="1">ThuA-like domain-containing protein</fullName>
    </recommendedName>
</protein>
<dbReference type="InterPro" id="IPR029062">
    <property type="entry name" value="Class_I_gatase-like"/>
</dbReference>
<dbReference type="PANTHER" id="PTHR40469:SF2">
    <property type="entry name" value="GALACTOSE-BINDING DOMAIN-LIKE SUPERFAMILY PROTEIN"/>
    <property type="match status" value="1"/>
</dbReference>
<dbReference type="SUPFAM" id="SSF52317">
    <property type="entry name" value="Class I glutamine amidotransferase-like"/>
    <property type="match status" value="1"/>
</dbReference>
<proteinExistence type="predicted"/>
<dbReference type="Proteomes" id="UP000799324">
    <property type="component" value="Unassembled WGS sequence"/>
</dbReference>
<dbReference type="EMBL" id="MU004523">
    <property type="protein sequence ID" value="KAF2648754.1"/>
    <property type="molecule type" value="Genomic_DNA"/>
</dbReference>
<dbReference type="Pfam" id="PF06283">
    <property type="entry name" value="ThuA"/>
    <property type="match status" value="1"/>
</dbReference>
<dbReference type="InterPro" id="IPR029010">
    <property type="entry name" value="ThuA-like"/>
</dbReference>
<evidence type="ECO:0000313" key="3">
    <source>
        <dbReference type="Proteomes" id="UP000799324"/>
    </source>
</evidence>
<dbReference type="OrthoDB" id="3482285at2759"/>
<name>A0A6A6SRG8_9PLEO</name>
<accession>A0A6A6SRG8</accession>
<feature type="domain" description="ThuA-like" evidence="1">
    <location>
        <begin position="4"/>
        <end position="129"/>
    </location>
</feature>
<evidence type="ECO:0000259" key="1">
    <source>
        <dbReference type="Pfam" id="PF06283"/>
    </source>
</evidence>
<gene>
    <name evidence="2" type="ORF">K491DRAFT_698670</name>
</gene>
<evidence type="ECO:0000313" key="2">
    <source>
        <dbReference type="EMBL" id="KAF2648754.1"/>
    </source>
</evidence>
<sequence>MPNDAWYGQLIGAHFDSHPAPEAGDVISETENAGHYILSVGQNEERRRSGWLDEWYEFKQHPRGNEKLRVLLKRDQRTSDGVREPRDQPLAWYQEFEGGRVMYTALGHFSEAWGVEWFAGIVERGILWAARREGGSSEAVSEVL</sequence>
<dbReference type="Gene3D" id="3.40.50.880">
    <property type="match status" value="1"/>
</dbReference>
<reference evidence="2" key="1">
    <citation type="journal article" date="2020" name="Stud. Mycol.">
        <title>101 Dothideomycetes genomes: a test case for predicting lifestyles and emergence of pathogens.</title>
        <authorList>
            <person name="Haridas S."/>
            <person name="Albert R."/>
            <person name="Binder M."/>
            <person name="Bloem J."/>
            <person name="Labutti K."/>
            <person name="Salamov A."/>
            <person name="Andreopoulos B."/>
            <person name="Baker S."/>
            <person name="Barry K."/>
            <person name="Bills G."/>
            <person name="Bluhm B."/>
            <person name="Cannon C."/>
            <person name="Castanera R."/>
            <person name="Culley D."/>
            <person name="Daum C."/>
            <person name="Ezra D."/>
            <person name="Gonzalez J."/>
            <person name="Henrissat B."/>
            <person name="Kuo A."/>
            <person name="Liang C."/>
            <person name="Lipzen A."/>
            <person name="Lutzoni F."/>
            <person name="Magnuson J."/>
            <person name="Mondo S."/>
            <person name="Nolan M."/>
            <person name="Ohm R."/>
            <person name="Pangilinan J."/>
            <person name="Park H.-J."/>
            <person name="Ramirez L."/>
            <person name="Alfaro M."/>
            <person name="Sun H."/>
            <person name="Tritt A."/>
            <person name="Yoshinaga Y."/>
            <person name="Zwiers L.-H."/>
            <person name="Turgeon B."/>
            <person name="Goodwin S."/>
            <person name="Spatafora J."/>
            <person name="Crous P."/>
            <person name="Grigoriev I."/>
        </authorList>
    </citation>
    <scope>NUCLEOTIDE SEQUENCE</scope>
    <source>
        <strain evidence="2">CBS 122681</strain>
    </source>
</reference>
<keyword evidence="3" id="KW-1185">Reference proteome</keyword>